<reference evidence="2 3" key="1">
    <citation type="journal article" date="2024" name="bioRxiv">
        <title>A reference genome for Trichogramma kaykai: A tiny desert-dwelling parasitoid wasp with competing sex-ratio distorters.</title>
        <authorList>
            <person name="Culotta J."/>
            <person name="Lindsey A.R."/>
        </authorList>
    </citation>
    <scope>NUCLEOTIDE SEQUENCE [LARGE SCALE GENOMIC DNA]</scope>
    <source>
        <strain evidence="2 3">KSX58</strain>
    </source>
</reference>
<protein>
    <submittedName>
        <fullName evidence="2">Uncharacterized protein</fullName>
    </submittedName>
</protein>
<dbReference type="AlphaFoldDB" id="A0ABD2VYB9"/>
<comment type="caution">
    <text evidence="2">The sequence shown here is derived from an EMBL/GenBank/DDBJ whole genome shotgun (WGS) entry which is preliminary data.</text>
</comment>
<dbReference type="Proteomes" id="UP001627154">
    <property type="component" value="Unassembled WGS sequence"/>
</dbReference>
<evidence type="ECO:0000256" key="1">
    <source>
        <dbReference type="SAM" id="SignalP"/>
    </source>
</evidence>
<keyword evidence="3" id="KW-1185">Reference proteome</keyword>
<name>A0ABD2VYB9_9HYME</name>
<feature type="chain" id="PRO_5044842393" evidence="1">
    <location>
        <begin position="17"/>
        <end position="452"/>
    </location>
</feature>
<dbReference type="EMBL" id="JBJJXI010000153">
    <property type="protein sequence ID" value="KAL3385584.1"/>
    <property type="molecule type" value="Genomic_DNA"/>
</dbReference>
<organism evidence="2 3">
    <name type="scientific">Trichogramma kaykai</name>
    <dbReference type="NCBI Taxonomy" id="54128"/>
    <lineage>
        <taxon>Eukaryota</taxon>
        <taxon>Metazoa</taxon>
        <taxon>Ecdysozoa</taxon>
        <taxon>Arthropoda</taxon>
        <taxon>Hexapoda</taxon>
        <taxon>Insecta</taxon>
        <taxon>Pterygota</taxon>
        <taxon>Neoptera</taxon>
        <taxon>Endopterygota</taxon>
        <taxon>Hymenoptera</taxon>
        <taxon>Apocrita</taxon>
        <taxon>Proctotrupomorpha</taxon>
        <taxon>Chalcidoidea</taxon>
        <taxon>Trichogrammatidae</taxon>
        <taxon>Trichogramma</taxon>
    </lineage>
</organism>
<evidence type="ECO:0000313" key="3">
    <source>
        <dbReference type="Proteomes" id="UP001627154"/>
    </source>
</evidence>
<sequence>MLFSYAIISLAIGVLAASASYVSDGALSVNEENIGYKLTAPRYYGVDRYLVVFDEHHSLVNSSLMYAVCDRYVKPKTIDKNANVNGNQSCTIHFEDPTIGERSCSFYLRTVTNSTAVIRDDRVKLLPLLDGRKALVFWQEAATWKLVYVDLAGDDDDDDDDDSCSVRNFTMTMEPRVKFAVHHENHSDLIVREEKYCQKFYCRLRLKNNDEGEIKLEPWLEGAIDPAVSDVIDLVPVIPDSSYLMIEQLNDNGGKNLRLSLLKDSDSIVTLKNYSNLDVRKNTYQQLASSISYDTLSVCVVTQKRIIICDRFDMTGKSLLTKVIEIDYEPREIAIYNLPRAAGLILTIAQCKSSLCDGDANVYQTMLINEDAEMIAESKFRKSACSRAKNDYAKTKMYENELGQYCLSSVCYNASPDRRYRYHAWDSNEQRTKTTRGFKLDVTCVADPRFWS</sequence>
<gene>
    <name evidence="2" type="ORF">TKK_018655</name>
</gene>
<evidence type="ECO:0000313" key="2">
    <source>
        <dbReference type="EMBL" id="KAL3385584.1"/>
    </source>
</evidence>
<feature type="signal peptide" evidence="1">
    <location>
        <begin position="1"/>
        <end position="16"/>
    </location>
</feature>
<accession>A0ABD2VYB9</accession>
<proteinExistence type="predicted"/>
<keyword evidence="1" id="KW-0732">Signal</keyword>